<dbReference type="RefSeq" id="WP_044244628.1">
    <property type="nucleotide sequence ID" value="NZ_ASRX01000037.1"/>
</dbReference>
<accession>A0A017T656</accession>
<comment type="caution">
    <text evidence="2">The sequence shown here is derived from an EMBL/GenBank/DDBJ whole genome shotgun (WGS) entry which is preliminary data.</text>
</comment>
<keyword evidence="1" id="KW-0472">Membrane</keyword>
<organism evidence="2 3">
    <name type="scientific">Chondromyces apiculatus DSM 436</name>
    <dbReference type="NCBI Taxonomy" id="1192034"/>
    <lineage>
        <taxon>Bacteria</taxon>
        <taxon>Pseudomonadati</taxon>
        <taxon>Myxococcota</taxon>
        <taxon>Polyangia</taxon>
        <taxon>Polyangiales</taxon>
        <taxon>Polyangiaceae</taxon>
        <taxon>Chondromyces</taxon>
    </lineage>
</organism>
<keyword evidence="3" id="KW-1185">Reference proteome</keyword>
<reference evidence="2 3" key="1">
    <citation type="submission" date="2013-05" db="EMBL/GenBank/DDBJ databases">
        <title>Genome assembly of Chondromyces apiculatus DSM 436.</title>
        <authorList>
            <person name="Sharma G."/>
            <person name="Khatri I."/>
            <person name="Kaur C."/>
            <person name="Mayilraj S."/>
            <person name="Subramanian S."/>
        </authorList>
    </citation>
    <scope>NUCLEOTIDE SEQUENCE [LARGE SCALE GENOMIC DNA]</scope>
    <source>
        <strain evidence="2 3">DSM 436</strain>
    </source>
</reference>
<feature type="transmembrane region" description="Helical" evidence="1">
    <location>
        <begin position="135"/>
        <end position="158"/>
    </location>
</feature>
<protein>
    <submittedName>
        <fullName evidence="2">Uncharacterized protein</fullName>
    </submittedName>
</protein>
<dbReference type="OrthoDB" id="5516794at2"/>
<dbReference type="EMBL" id="ASRX01000037">
    <property type="protein sequence ID" value="EYF04280.1"/>
    <property type="molecule type" value="Genomic_DNA"/>
</dbReference>
<gene>
    <name evidence="2" type="ORF">CAP_4757</name>
</gene>
<dbReference type="eggNOG" id="ENOG5031B6Q">
    <property type="taxonomic scope" value="Bacteria"/>
</dbReference>
<proteinExistence type="predicted"/>
<sequence length="246" mass="27107">MQITLSARKLRPLLFALFALVVSAGLTVEVLRPLLKLKRRTGIVPLLSLSYEANLPTWYASALLFTCALTLALLAASTRAAARARSGARGEEERPQRPRHEGLWWLLAAGFTYISLDELVSLHEAAGTWMQLSGVLYFSWVVPATALLAVLGLVFWRFLADLPPPLRRRFIACGALYVTGAVLLELPLGYWAEREGTDNLGYALIDFVEESLELLAVNLFLLTLLDHLGTQRITLGFAPPPDEPAP</sequence>
<dbReference type="AlphaFoldDB" id="A0A017T656"/>
<dbReference type="Proteomes" id="UP000019678">
    <property type="component" value="Unassembled WGS sequence"/>
</dbReference>
<name>A0A017T656_9BACT</name>
<feature type="transmembrane region" description="Helical" evidence="1">
    <location>
        <begin position="170"/>
        <end position="192"/>
    </location>
</feature>
<feature type="transmembrane region" description="Helical" evidence="1">
    <location>
        <begin position="103"/>
        <end position="123"/>
    </location>
</feature>
<keyword evidence="1" id="KW-0812">Transmembrane</keyword>
<evidence type="ECO:0000313" key="2">
    <source>
        <dbReference type="EMBL" id="EYF04280.1"/>
    </source>
</evidence>
<keyword evidence="1" id="KW-1133">Transmembrane helix</keyword>
<evidence type="ECO:0000256" key="1">
    <source>
        <dbReference type="SAM" id="Phobius"/>
    </source>
</evidence>
<dbReference type="STRING" id="1192034.CAP_4757"/>
<feature type="transmembrane region" description="Helical" evidence="1">
    <location>
        <begin position="58"/>
        <end position="82"/>
    </location>
</feature>
<evidence type="ECO:0000313" key="3">
    <source>
        <dbReference type="Proteomes" id="UP000019678"/>
    </source>
</evidence>